<evidence type="ECO:0000259" key="2">
    <source>
        <dbReference type="Pfam" id="PF25838"/>
    </source>
</evidence>
<dbReference type="InterPro" id="IPR058787">
    <property type="entry name" value="ApnL_M"/>
</dbReference>
<protein>
    <submittedName>
        <fullName evidence="3">Uncharacterized protein</fullName>
    </submittedName>
</protein>
<dbReference type="Pfam" id="PF25837">
    <property type="entry name" value="Apionate_lact_N"/>
    <property type="match status" value="1"/>
</dbReference>
<organism evidence="3 4">
    <name type="scientific">Microbacterium rhizomatis</name>
    <dbReference type="NCBI Taxonomy" id="1631477"/>
    <lineage>
        <taxon>Bacteria</taxon>
        <taxon>Bacillati</taxon>
        <taxon>Actinomycetota</taxon>
        <taxon>Actinomycetes</taxon>
        <taxon>Micrococcales</taxon>
        <taxon>Microbacteriaceae</taxon>
        <taxon>Microbacterium</taxon>
    </lineage>
</organism>
<comment type="caution">
    <text evidence="3">The sequence shown here is derived from an EMBL/GenBank/DDBJ whole genome shotgun (WGS) entry which is preliminary data.</text>
</comment>
<dbReference type="InterPro" id="IPR058788">
    <property type="entry name" value="ApnL_N"/>
</dbReference>
<evidence type="ECO:0000313" key="3">
    <source>
        <dbReference type="EMBL" id="KAA9108140.1"/>
    </source>
</evidence>
<sequence length="580" mass="61694">MPARSVWDSSHSPAEAWASGSWSLELRDDELADVRFDGRRVLRSIRAVVRDRDWNTAAFAIDGVSAEDSLLEVRVSTTELGADIRGAVRVIALGDTLEVTFDAVSATEFLTNRTGLVVLHPHQLAGSALAVVHANGESEQTVFPAKISPHQPVFDIASLAWRDDGLGVAVQFEGDVFEMEDQRNWSDASFKTYSRPLGLPFPYALSAGERVLQRVTVSVTEQAAPRRSGDPDRITLLPAGPFPAIGVGASTAPDPAPESLEPSGSVLLVELDLRTPTWIAALERAATAGLPLDVRVVLPDGDPTTVLLDLASRLRAAGAIRVAAFDPVLHVTDAAAAAALRQALARADVELPILGGTRSHFTELNRERDRVPDDVDGIVFATTPLFHTVGTEQLVESLAVQRLIARQAVAGAADRDVVVGPVTLRARFNNVATEPELRPTRLDLRDGYGAAFTGAADPRQSAPELAAWTVASAAALAVPGVSALYFFEEWGARGIRSSSGEPLPVAQAVRALAELEGGELLWGDSPDGLVWALGSRKPEGDILLVANVDRRARGIAVEIGEVRTTIEVPALTCVARVLGS</sequence>
<evidence type="ECO:0000259" key="1">
    <source>
        <dbReference type="Pfam" id="PF25837"/>
    </source>
</evidence>
<dbReference type="Proteomes" id="UP000325827">
    <property type="component" value="Unassembled WGS sequence"/>
</dbReference>
<dbReference type="Pfam" id="PF25838">
    <property type="entry name" value="Apionate_lact_M"/>
    <property type="match status" value="1"/>
</dbReference>
<feature type="domain" description="D-apionate lactonase N-terminal" evidence="1">
    <location>
        <begin position="7"/>
        <end position="221"/>
    </location>
</feature>
<keyword evidence="4" id="KW-1185">Reference proteome</keyword>
<gene>
    <name evidence="3" type="ORF">F6B43_12090</name>
</gene>
<dbReference type="OrthoDB" id="931854at2"/>
<name>A0A5J5J3U3_9MICO</name>
<dbReference type="RefSeq" id="WP_150449172.1">
    <property type="nucleotide sequence ID" value="NZ_VYSA01000002.1"/>
</dbReference>
<reference evidence="4" key="1">
    <citation type="submission" date="2019-09" db="EMBL/GenBank/DDBJ databases">
        <title>Mumia zhuanghuii sp. nov. isolated from the intestinal contents of plateau pika (Ochotona curzoniae) in the Qinghai-Tibet plateau of China.</title>
        <authorList>
            <person name="Tian Z."/>
        </authorList>
    </citation>
    <scope>NUCLEOTIDE SEQUENCE [LARGE SCALE GENOMIC DNA]</scope>
    <source>
        <strain evidence="4">JCM 30598</strain>
    </source>
</reference>
<dbReference type="EMBL" id="VYSA01000002">
    <property type="protein sequence ID" value="KAA9108140.1"/>
    <property type="molecule type" value="Genomic_DNA"/>
</dbReference>
<proteinExistence type="predicted"/>
<dbReference type="AlphaFoldDB" id="A0A5J5J3U3"/>
<accession>A0A5J5J3U3</accession>
<feature type="domain" description="D-apionate lactonase TIM barrel" evidence="2">
    <location>
        <begin position="265"/>
        <end position="517"/>
    </location>
</feature>
<evidence type="ECO:0000313" key="4">
    <source>
        <dbReference type="Proteomes" id="UP000325827"/>
    </source>
</evidence>